<evidence type="ECO:0000313" key="2">
    <source>
        <dbReference type="Proteomes" id="UP001174867"/>
    </source>
</evidence>
<evidence type="ECO:0000313" key="1">
    <source>
        <dbReference type="EMBL" id="MDN8599320.1"/>
    </source>
</evidence>
<dbReference type="RefSeq" id="WP_276294459.1">
    <property type="nucleotide sequence ID" value="NZ_CP119862.1"/>
</dbReference>
<reference evidence="1 2" key="1">
    <citation type="submission" date="2023-07" db="EMBL/GenBank/DDBJ databases">
        <title>Citrobacter selenititolerans sp. nov., isolated from seleniferous soil.</title>
        <authorList>
            <person name="Zhang S."/>
            <person name="Li K."/>
            <person name="Peng J."/>
            <person name="Wang H."/>
            <person name="Sun J."/>
            <person name="Guo Y."/>
        </authorList>
    </citation>
    <scope>NUCLEOTIDE SEQUENCE [LARGE SCALE GENOMIC DNA]</scope>
    <source>
        <strain evidence="1 2">S2-9</strain>
    </source>
</reference>
<organism evidence="1 2">
    <name type="scientific">Citrobacter enshiensis</name>
    <dbReference type="NCBI Taxonomy" id="2971264"/>
    <lineage>
        <taxon>Bacteria</taxon>
        <taxon>Pseudomonadati</taxon>
        <taxon>Pseudomonadota</taxon>
        <taxon>Gammaproteobacteria</taxon>
        <taxon>Enterobacterales</taxon>
        <taxon>Enterobacteriaceae</taxon>
        <taxon>Citrobacter</taxon>
    </lineage>
</organism>
<dbReference type="EMBL" id="JAUJYW010000003">
    <property type="protein sequence ID" value="MDN8599320.1"/>
    <property type="molecule type" value="Genomic_DNA"/>
</dbReference>
<dbReference type="Proteomes" id="UP001174867">
    <property type="component" value="Unassembled WGS sequence"/>
</dbReference>
<sequence length="74" mass="8343">MASISSPKYDSAFTFTGLDFIARSMVMMETNGTYISLAAMTGNMTNEQKEILTARWEYHQSRRNVSSNENQPLA</sequence>
<dbReference type="Gene3D" id="1.20.970.20">
    <property type="entry name" value="Glycogen synthesis protein GlgS"/>
    <property type="match status" value="1"/>
</dbReference>
<dbReference type="SUPFAM" id="SSF109747">
    <property type="entry name" value="Glycogen synthesis protein GlgS"/>
    <property type="match status" value="1"/>
</dbReference>
<comment type="caution">
    <text evidence="1">The sequence shown here is derived from an EMBL/GenBank/DDBJ whole genome shotgun (WGS) entry which is preliminary data.</text>
</comment>
<proteinExistence type="predicted"/>
<keyword evidence="2" id="KW-1185">Reference proteome</keyword>
<protein>
    <submittedName>
        <fullName evidence="1">Uncharacterized protein</fullName>
    </submittedName>
</protein>
<gene>
    <name evidence="1" type="ORF">Q0A17_07865</name>
</gene>
<dbReference type="InterPro" id="IPR036295">
    <property type="entry name" value="GlgS_sf"/>
</dbReference>
<name>A0ABT8PSK2_9ENTR</name>
<accession>A0ABT8PSK2</accession>